<feature type="compositionally biased region" description="Low complexity" evidence="1">
    <location>
        <begin position="29"/>
        <end position="55"/>
    </location>
</feature>
<feature type="compositionally biased region" description="Low complexity" evidence="1">
    <location>
        <begin position="69"/>
        <end position="80"/>
    </location>
</feature>
<dbReference type="AlphaFoldDB" id="A0A5C4LT40"/>
<feature type="compositionally biased region" description="Low complexity" evidence="1">
    <location>
        <begin position="106"/>
        <end position="116"/>
    </location>
</feature>
<reference evidence="3 4" key="1">
    <citation type="submission" date="2019-05" db="EMBL/GenBank/DDBJ databases">
        <title>Mumia sp. nov., isolated from the intestinal contents of plateau pika (Ochotona curzoniae) in the Qinghai-Tibet plateau of China.</title>
        <authorList>
            <person name="Tian Z."/>
        </authorList>
    </citation>
    <scope>NUCLEOTIDE SEQUENCE [LARGE SCALE GENOMIC DNA]</scope>
    <source>
        <strain evidence="4">527</strain>
        <strain evidence="3">Z527</strain>
    </source>
</reference>
<feature type="region of interest" description="Disordered" evidence="1">
    <location>
        <begin position="1"/>
        <end position="169"/>
    </location>
</feature>
<feature type="compositionally biased region" description="Pro residues" evidence="1">
    <location>
        <begin position="56"/>
        <end position="68"/>
    </location>
</feature>
<accession>A0A5C4LT40</accession>
<evidence type="ECO:0000313" key="3">
    <source>
        <dbReference type="EMBL" id="TNC22187.1"/>
    </source>
</evidence>
<gene>
    <name evidence="3" type="ORF">FHE65_35910</name>
    <name evidence="2" type="ORF">FHE65_36185</name>
</gene>
<name>A0A5C4LT40_9ACTN</name>
<evidence type="ECO:0000313" key="4">
    <source>
        <dbReference type="Proteomes" id="UP000306740"/>
    </source>
</evidence>
<dbReference type="EMBL" id="VDFR01000282">
    <property type="protein sequence ID" value="TNC22187.1"/>
    <property type="molecule type" value="Genomic_DNA"/>
</dbReference>
<organism evidence="3 4">
    <name type="scientific">Mumia zhuanghuii</name>
    <dbReference type="NCBI Taxonomy" id="2585211"/>
    <lineage>
        <taxon>Bacteria</taxon>
        <taxon>Bacillati</taxon>
        <taxon>Actinomycetota</taxon>
        <taxon>Actinomycetes</taxon>
        <taxon>Propionibacteriales</taxon>
        <taxon>Nocardioidaceae</taxon>
        <taxon>Mumia</taxon>
    </lineage>
</organism>
<feature type="compositionally biased region" description="Basic and acidic residues" evidence="1">
    <location>
        <begin position="9"/>
        <end position="20"/>
    </location>
</feature>
<comment type="caution">
    <text evidence="3">The sequence shown here is derived from an EMBL/GenBank/DDBJ whole genome shotgun (WGS) entry which is preliminary data.</text>
</comment>
<dbReference type="Proteomes" id="UP000306740">
    <property type="component" value="Unassembled WGS sequence"/>
</dbReference>
<sequence>MVVRRPRRGPPEPRRDRRLDLATPPPLPLAEAGRPAAGRRGQLGAGRVPALAPLPAARPAPGLVPPVPGAQDAPGAEAQPAAPPPGREPEVAGAGRLAVRLDDAPPAGVAQEAPARAAPPSPPALQGAQGAALVGAPEARSPKHYCRSGTSAPAPSEAAQRRLQQLGEPQAGIKLARLLSHSASETTRRSF</sequence>
<proteinExistence type="predicted"/>
<feature type="compositionally biased region" description="Low complexity" evidence="1">
    <location>
        <begin position="124"/>
        <end position="137"/>
    </location>
</feature>
<evidence type="ECO:0000256" key="1">
    <source>
        <dbReference type="SAM" id="MobiDB-lite"/>
    </source>
</evidence>
<dbReference type="EMBL" id="VDFR01000283">
    <property type="protein sequence ID" value="TNC22036.1"/>
    <property type="molecule type" value="Genomic_DNA"/>
</dbReference>
<protein>
    <submittedName>
        <fullName evidence="3">Uncharacterized protein</fullName>
    </submittedName>
</protein>
<evidence type="ECO:0000313" key="2">
    <source>
        <dbReference type="EMBL" id="TNC22036.1"/>
    </source>
</evidence>